<keyword evidence="3" id="KW-1185">Reference proteome</keyword>
<proteinExistence type="predicted"/>
<dbReference type="AlphaFoldDB" id="A0A562K6S9"/>
<protein>
    <submittedName>
        <fullName evidence="2">Uncharacterized protein</fullName>
    </submittedName>
</protein>
<reference evidence="2 3" key="1">
    <citation type="journal article" date="2015" name="Stand. Genomic Sci.">
        <title>Genomic Encyclopedia of Bacterial and Archaeal Type Strains, Phase III: the genomes of soil and plant-associated and newly described type strains.</title>
        <authorList>
            <person name="Whitman W.B."/>
            <person name="Woyke T."/>
            <person name="Klenk H.P."/>
            <person name="Zhou Y."/>
            <person name="Lilburn T.G."/>
            <person name="Beck B.J."/>
            <person name="De Vos P."/>
            <person name="Vandamme P."/>
            <person name="Eisen J.A."/>
            <person name="Garrity G."/>
            <person name="Hugenholtz P."/>
            <person name="Kyrpides N.C."/>
        </authorList>
    </citation>
    <scope>NUCLEOTIDE SEQUENCE [LARGE SCALE GENOMIC DNA]</scope>
    <source>
        <strain evidence="2 3">CGMCC 1.10115</strain>
    </source>
</reference>
<organism evidence="2 3">
    <name type="scientific">Cytobacillus oceanisediminis</name>
    <dbReference type="NCBI Taxonomy" id="665099"/>
    <lineage>
        <taxon>Bacteria</taxon>
        <taxon>Bacillati</taxon>
        <taxon>Bacillota</taxon>
        <taxon>Bacilli</taxon>
        <taxon>Bacillales</taxon>
        <taxon>Bacillaceae</taxon>
        <taxon>Cytobacillus</taxon>
    </lineage>
</organism>
<name>A0A562K6S9_9BACI</name>
<evidence type="ECO:0000256" key="1">
    <source>
        <dbReference type="SAM" id="Phobius"/>
    </source>
</evidence>
<evidence type="ECO:0000313" key="3">
    <source>
        <dbReference type="Proteomes" id="UP000318667"/>
    </source>
</evidence>
<keyword evidence="1" id="KW-1133">Transmembrane helix</keyword>
<keyword evidence="1" id="KW-0472">Membrane</keyword>
<gene>
    <name evidence="2" type="ORF">IQ19_00591</name>
</gene>
<dbReference type="Proteomes" id="UP000318667">
    <property type="component" value="Unassembled WGS sequence"/>
</dbReference>
<dbReference type="OrthoDB" id="2855280at2"/>
<accession>A0A562K6S9</accession>
<dbReference type="EMBL" id="VLKI01000001">
    <property type="protein sequence ID" value="TWH91138.1"/>
    <property type="molecule type" value="Genomic_DNA"/>
</dbReference>
<comment type="caution">
    <text evidence="2">The sequence shown here is derived from an EMBL/GenBank/DDBJ whole genome shotgun (WGS) entry which is preliminary data.</text>
</comment>
<sequence>MEMDERSEPIKNSLLKKRILWGIGIFGVFLVMLYFDKQKVYKEEKPPMPTVSVGEQEIQPVLGTYKWNGEKVEKELKDLTGSLNYKNLEFSDKLTIRFPDDEQPIFVAKGNYHNNKLYVNPYYSHFGENDYYLSNYSSIETLSLHAYWKDGKRAEYIIPLNIRQVNPEKDYLAHSRGYHSLLLIGDAESDGQSVSDELHAEFPAFLIERRGYIDTETAKKLYPELNVEKDPSYILFDQEKEVFRTNTLEELKNYIKENSYVRKRTVEGVVTYIDREFRFIKVDDKPFSAEDVSSIRTGQKISLDVTDLNKDIPFYHKIENIKVLKEPDRTLLDKKWLSKEKDKFSILAIGDTSFTKPFKSPHKADFKLADNITIQKSLKLDDGKAEPAIYVFNDKELLFQTSDYENVLQFLFEMEQILLMKKEMKAIDY</sequence>
<evidence type="ECO:0000313" key="2">
    <source>
        <dbReference type="EMBL" id="TWH91138.1"/>
    </source>
</evidence>
<keyword evidence="1" id="KW-0812">Transmembrane</keyword>
<feature type="transmembrane region" description="Helical" evidence="1">
    <location>
        <begin position="19"/>
        <end position="35"/>
    </location>
</feature>